<dbReference type="KEGG" id="aho:Ahos_1447"/>
<organism evidence="2 3">
    <name type="scientific">Acidianus hospitalis (strain W1)</name>
    <dbReference type="NCBI Taxonomy" id="933801"/>
    <lineage>
        <taxon>Archaea</taxon>
        <taxon>Thermoproteota</taxon>
        <taxon>Thermoprotei</taxon>
        <taxon>Sulfolobales</taxon>
        <taxon>Sulfolobaceae</taxon>
        <taxon>Acidianus</taxon>
    </lineage>
</organism>
<sequence length="138" mass="15873">MLNDMKVVKYYVDVKVELKEGKNVDSEKAKLEGLLKRFSKKKKGEDKEEPKLTVTDHTIELSGIRFRERIGFRNFVDELAQKYEAKCTPLNEANGKITVQCESEKAKISFEANIVRFKRPKKEEGEKKEEAKTSGSSQ</sequence>
<dbReference type="HOGENOM" id="CLU_1850509_0_0_2"/>
<accession>F4B528</accession>
<proteinExistence type="predicted"/>
<dbReference type="Proteomes" id="UP000008458">
    <property type="component" value="Chromosome"/>
</dbReference>
<gene>
    <name evidence="2" type="ordered locus">Ahos_1447</name>
</gene>
<keyword evidence="3" id="KW-1185">Reference proteome</keyword>
<name>F4B528_ACIHW</name>
<feature type="region of interest" description="Disordered" evidence="1">
    <location>
        <begin position="119"/>
        <end position="138"/>
    </location>
</feature>
<feature type="compositionally biased region" description="Basic and acidic residues" evidence="1">
    <location>
        <begin position="121"/>
        <end position="132"/>
    </location>
</feature>
<dbReference type="EMBL" id="CP002535">
    <property type="protein sequence ID" value="AEE94330.1"/>
    <property type="molecule type" value="Genomic_DNA"/>
</dbReference>
<dbReference type="AlphaFoldDB" id="F4B528"/>
<protein>
    <submittedName>
        <fullName evidence="2">Uncharacterized protein</fullName>
    </submittedName>
</protein>
<evidence type="ECO:0000256" key="1">
    <source>
        <dbReference type="SAM" id="MobiDB-lite"/>
    </source>
</evidence>
<dbReference type="eggNOG" id="arCOG07849">
    <property type="taxonomic scope" value="Archaea"/>
</dbReference>
<reference evidence="2 3" key="1">
    <citation type="journal article" date="2011" name="Extremophiles">
        <title>Genomic analysis of Acidianus hospitalis W1 a host for studying crenarchaeal virus and plasmid life cycles.</title>
        <authorList>
            <person name="You X.Y."/>
            <person name="Liu C."/>
            <person name="Wang S.Y."/>
            <person name="Jiang C.Y."/>
            <person name="Shah S.A."/>
            <person name="Prangishvili D."/>
            <person name="She Q."/>
            <person name="Liu S.J."/>
            <person name="Garrett R.A."/>
        </authorList>
    </citation>
    <scope>NUCLEOTIDE SEQUENCE [LARGE SCALE GENOMIC DNA]</scope>
    <source>
        <strain evidence="2 3">W1</strain>
    </source>
</reference>
<reference key="2">
    <citation type="journal article" date="2011" name="Extremophiles">
        <title>Genomic analyses of Acidianus hospitalis W1 a host for studying crenarchaeal virus and plasmid life cycles.</title>
        <authorList>
            <person name="You X.Y."/>
            <person name="Liu C."/>
            <person name="Wang S.Y."/>
            <person name="Jiang C.Y."/>
            <person name="Shah S.A."/>
            <person name="Prangishvili D."/>
            <person name="Liu S.J."/>
            <person name="Garrett R.A."/>
        </authorList>
    </citation>
    <scope>NUCLEOTIDE SEQUENCE</scope>
    <source>
        <strain>W1</strain>
    </source>
</reference>
<evidence type="ECO:0000313" key="2">
    <source>
        <dbReference type="EMBL" id="AEE94330.1"/>
    </source>
</evidence>
<evidence type="ECO:0000313" key="3">
    <source>
        <dbReference type="Proteomes" id="UP000008458"/>
    </source>
</evidence>